<dbReference type="EMBL" id="BOVJ01000068">
    <property type="protein sequence ID" value="GIQ63659.1"/>
    <property type="molecule type" value="Genomic_DNA"/>
</dbReference>
<reference evidence="1 2" key="1">
    <citation type="submission" date="2021-04" db="EMBL/GenBank/DDBJ databases">
        <title>Draft genome sequence of Paenibacillus cisolokensis, LC2-13A.</title>
        <authorList>
            <person name="Uke A."/>
            <person name="Chhe C."/>
            <person name="Baramee S."/>
            <person name="Kosugi A."/>
        </authorList>
    </citation>
    <scope>NUCLEOTIDE SEQUENCE [LARGE SCALE GENOMIC DNA]</scope>
    <source>
        <strain evidence="1 2">LC2-13A</strain>
    </source>
</reference>
<sequence length="83" mass="8918">MSANKRSVNVGINVKSPATLPRLGRQLNEFFRAIEEYVGPADVSVMVAVNPAPDGAVGPVKFVVITPDYDEDDEGEGEIYGTH</sequence>
<gene>
    <name evidence="1" type="ORF">PACILC2_22270</name>
</gene>
<proteinExistence type="predicted"/>
<dbReference type="Proteomes" id="UP000680304">
    <property type="component" value="Unassembled WGS sequence"/>
</dbReference>
<organism evidence="1 2">
    <name type="scientific">Paenibacillus cisolokensis</name>
    <dbReference type="NCBI Taxonomy" id="1658519"/>
    <lineage>
        <taxon>Bacteria</taxon>
        <taxon>Bacillati</taxon>
        <taxon>Bacillota</taxon>
        <taxon>Bacilli</taxon>
        <taxon>Bacillales</taxon>
        <taxon>Paenibacillaceae</taxon>
        <taxon>Paenibacillus</taxon>
    </lineage>
</organism>
<accession>A0ABQ4N688</accession>
<name>A0ABQ4N688_9BACL</name>
<protein>
    <submittedName>
        <fullName evidence="1">Uncharacterized protein</fullName>
    </submittedName>
</protein>
<evidence type="ECO:0000313" key="2">
    <source>
        <dbReference type="Proteomes" id="UP000680304"/>
    </source>
</evidence>
<evidence type="ECO:0000313" key="1">
    <source>
        <dbReference type="EMBL" id="GIQ63659.1"/>
    </source>
</evidence>
<keyword evidence="2" id="KW-1185">Reference proteome</keyword>
<dbReference type="RefSeq" id="WP_213528747.1">
    <property type="nucleotide sequence ID" value="NZ_BOVJ01000068.1"/>
</dbReference>
<comment type="caution">
    <text evidence="1">The sequence shown here is derived from an EMBL/GenBank/DDBJ whole genome shotgun (WGS) entry which is preliminary data.</text>
</comment>